<gene>
    <name evidence="1" type="ORF">HR45_10325</name>
</gene>
<accession>A0A094JDX4</accession>
<dbReference type="Proteomes" id="UP000029264">
    <property type="component" value="Unassembled WGS sequence"/>
</dbReference>
<keyword evidence="2" id="KW-1185">Reference proteome</keyword>
<dbReference type="AlphaFoldDB" id="A0A094JDX4"/>
<dbReference type="InterPro" id="IPR016181">
    <property type="entry name" value="Acyl_CoA_acyltransferase"/>
</dbReference>
<name>A0A094JDX4_9GAMM</name>
<proteinExistence type="predicted"/>
<dbReference type="SUPFAM" id="SSF55729">
    <property type="entry name" value="Acyl-CoA N-acyltransferases (Nat)"/>
    <property type="match status" value="1"/>
</dbReference>
<dbReference type="STRING" id="1515746.HR45_10325"/>
<evidence type="ECO:0008006" key="3">
    <source>
        <dbReference type="Google" id="ProtNLM"/>
    </source>
</evidence>
<protein>
    <recommendedName>
        <fullName evidence="3">N-acetyltransferase domain-containing protein</fullName>
    </recommendedName>
</protein>
<dbReference type="EMBL" id="JPEO01000006">
    <property type="protein sequence ID" value="KFZ37407.1"/>
    <property type="molecule type" value="Genomic_DNA"/>
</dbReference>
<dbReference type="OrthoDB" id="5109343at2"/>
<dbReference type="RefSeq" id="WP_037442539.1">
    <property type="nucleotide sequence ID" value="NZ_JPEO01000006.1"/>
</dbReference>
<evidence type="ECO:0000313" key="1">
    <source>
        <dbReference type="EMBL" id="KFZ37407.1"/>
    </source>
</evidence>
<sequence length="173" mass="19999">MQVRCADIHDVAVIKTLEKLAVSDEFSDIELRHGISGDFFDEQQLNTLIKQRAIWLIFDNQIALGYLVFARFEFHLKNPLYKQLQQRYQHDEVALDWRSLHVCGPVWLDNRARGTGAFKQLYDAAETEANGQVIALIADHNERSIKAHCQHAKMRIVDFQTLAGRDFYLLLAD</sequence>
<reference evidence="1 2" key="1">
    <citation type="submission" date="2014-06" db="EMBL/GenBank/DDBJ databases">
        <title>Shewanella sp. YQH10.</title>
        <authorList>
            <person name="Liu Y."/>
            <person name="Zeng R."/>
        </authorList>
    </citation>
    <scope>NUCLEOTIDE SEQUENCE [LARGE SCALE GENOMIC DNA]</scope>
    <source>
        <strain evidence="1 2">YQH10</strain>
    </source>
</reference>
<dbReference type="eggNOG" id="COG1247">
    <property type="taxonomic scope" value="Bacteria"/>
</dbReference>
<evidence type="ECO:0000313" key="2">
    <source>
        <dbReference type="Proteomes" id="UP000029264"/>
    </source>
</evidence>
<organism evidence="1 2">
    <name type="scientific">Shewanella mangrovi</name>
    <dbReference type="NCBI Taxonomy" id="1515746"/>
    <lineage>
        <taxon>Bacteria</taxon>
        <taxon>Pseudomonadati</taxon>
        <taxon>Pseudomonadota</taxon>
        <taxon>Gammaproteobacteria</taxon>
        <taxon>Alteromonadales</taxon>
        <taxon>Shewanellaceae</taxon>
        <taxon>Shewanella</taxon>
    </lineage>
</organism>
<dbReference type="Gene3D" id="3.40.630.30">
    <property type="match status" value="1"/>
</dbReference>
<comment type="caution">
    <text evidence="1">The sequence shown here is derived from an EMBL/GenBank/DDBJ whole genome shotgun (WGS) entry which is preliminary data.</text>
</comment>